<dbReference type="SMART" id="SM00220">
    <property type="entry name" value="S_TKc"/>
    <property type="match status" value="1"/>
</dbReference>
<evidence type="ECO:0000313" key="2">
    <source>
        <dbReference type="EMBL" id="OJJ79456.1"/>
    </source>
</evidence>
<reference evidence="3" key="1">
    <citation type="journal article" date="2017" name="Genome Biol.">
        <title>Comparative genomics reveals high biological diversity and specific adaptations in the industrially and medically important fungal genus Aspergillus.</title>
        <authorList>
            <person name="de Vries R.P."/>
            <person name="Riley R."/>
            <person name="Wiebenga A."/>
            <person name="Aguilar-Osorio G."/>
            <person name="Amillis S."/>
            <person name="Uchima C.A."/>
            <person name="Anderluh G."/>
            <person name="Asadollahi M."/>
            <person name="Askin M."/>
            <person name="Barry K."/>
            <person name="Battaglia E."/>
            <person name="Bayram O."/>
            <person name="Benocci T."/>
            <person name="Braus-Stromeyer S.A."/>
            <person name="Caldana C."/>
            <person name="Canovas D."/>
            <person name="Cerqueira G.C."/>
            <person name="Chen F."/>
            <person name="Chen W."/>
            <person name="Choi C."/>
            <person name="Clum A."/>
            <person name="Dos Santos R.A."/>
            <person name="Damasio A.R."/>
            <person name="Diallinas G."/>
            <person name="Emri T."/>
            <person name="Fekete E."/>
            <person name="Flipphi M."/>
            <person name="Freyberg S."/>
            <person name="Gallo A."/>
            <person name="Gournas C."/>
            <person name="Habgood R."/>
            <person name="Hainaut M."/>
            <person name="Harispe M.L."/>
            <person name="Henrissat B."/>
            <person name="Hilden K.S."/>
            <person name="Hope R."/>
            <person name="Hossain A."/>
            <person name="Karabika E."/>
            <person name="Karaffa L."/>
            <person name="Karanyi Z."/>
            <person name="Krasevec N."/>
            <person name="Kuo A."/>
            <person name="Kusch H."/>
            <person name="LaButti K."/>
            <person name="Lagendijk E.L."/>
            <person name="Lapidus A."/>
            <person name="Levasseur A."/>
            <person name="Lindquist E."/>
            <person name="Lipzen A."/>
            <person name="Logrieco A.F."/>
            <person name="MacCabe A."/>
            <person name="Maekelae M.R."/>
            <person name="Malavazi I."/>
            <person name="Melin P."/>
            <person name="Meyer V."/>
            <person name="Mielnichuk N."/>
            <person name="Miskei M."/>
            <person name="Molnar A.P."/>
            <person name="Mule G."/>
            <person name="Ngan C.Y."/>
            <person name="Orejas M."/>
            <person name="Orosz E."/>
            <person name="Ouedraogo J.P."/>
            <person name="Overkamp K.M."/>
            <person name="Park H.-S."/>
            <person name="Perrone G."/>
            <person name="Piumi F."/>
            <person name="Punt P.J."/>
            <person name="Ram A.F."/>
            <person name="Ramon A."/>
            <person name="Rauscher S."/>
            <person name="Record E."/>
            <person name="Riano-Pachon D.M."/>
            <person name="Robert V."/>
            <person name="Roehrig J."/>
            <person name="Ruller R."/>
            <person name="Salamov A."/>
            <person name="Salih N.S."/>
            <person name="Samson R.A."/>
            <person name="Sandor E."/>
            <person name="Sanguinetti M."/>
            <person name="Schuetze T."/>
            <person name="Sepcic K."/>
            <person name="Shelest E."/>
            <person name="Sherlock G."/>
            <person name="Sophianopoulou V."/>
            <person name="Squina F.M."/>
            <person name="Sun H."/>
            <person name="Susca A."/>
            <person name="Todd R.B."/>
            <person name="Tsang A."/>
            <person name="Unkles S.E."/>
            <person name="van de Wiele N."/>
            <person name="van Rossen-Uffink D."/>
            <person name="Oliveira J.V."/>
            <person name="Vesth T.C."/>
            <person name="Visser J."/>
            <person name="Yu J.-H."/>
            <person name="Zhou M."/>
            <person name="Andersen M.R."/>
            <person name="Archer D.B."/>
            <person name="Baker S.E."/>
            <person name="Benoit I."/>
            <person name="Brakhage A.A."/>
            <person name="Braus G.H."/>
            <person name="Fischer R."/>
            <person name="Frisvad J.C."/>
            <person name="Goldman G.H."/>
            <person name="Houbraken J."/>
            <person name="Oakley B."/>
            <person name="Pocsi I."/>
            <person name="Scazzocchio C."/>
            <person name="Seiboth B."/>
            <person name="vanKuyk P.A."/>
            <person name="Wortman J."/>
            <person name="Dyer P.S."/>
            <person name="Grigoriev I.V."/>
        </authorList>
    </citation>
    <scope>NUCLEOTIDE SEQUENCE [LARGE SCALE GENOMIC DNA]</scope>
    <source>
        <strain evidence="3">CBS 516.65</strain>
    </source>
</reference>
<dbReference type="Pfam" id="PF00069">
    <property type="entry name" value="Pkinase"/>
    <property type="match status" value="1"/>
</dbReference>
<dbReference type="GO" id="GO:0005634">
    <property type="term" value="C:nucleus"/>
    <property type="evidence" value="ECO:0007669"/>
    <property type="project" value="TreeGrafter"/>
</dbReference>
<dbReference type="InterPro" id="IPR011009">
    <property type="entry name" value="Kinase-like_dom_sf"/>
</dbReference>
<dbReference type="PROSITE" id="PS50011">
    <property type="entry name" value="PROTEIN_KINASE_DOM"/>
    <property type="match status" value="1"/>
</dbReference>
<dbReference type="PANTHER" id="PTHR44167:SF24">
    <property type="entry name" value="SERINE_THREONINE-PROTEIN KINASE CHK2"/>
    <property type="match status" value="1"/>
</dbReference>
<dbReference type="GO" id="GO:0044773">
    <property type="term" value="P:mitotic DNA damage checkpoint signaling"/>
    <property type="evidence" value="ECO:0007669"/>
    <property type="project" value="TreeGrafter"/>
</dbReference>
<organism evidence="2 3">
    <name type="scientific">Aspergillus glaucus CBS 516.65</name>
    <dbReference type="NCBI Taxonomy" id="1160497"/>
    <lineage>
        <taxon>Eukaryota</taxon>
        <taxon>Fungi</taxon>
        <taxon>Dikarya</taxon>
        <taxon>Ascomycota</taxon>
        <taxon>Pezizomycotina</taxon>
        <taxon>Eurotiomycetes</taxon>
        <taxon>Eurotiomycetidae</taxon>
        <taxon>Eurotiales</taxon>
        <taxon>Aspergillaceae</taxon>
        <taxon>Aspergillus</taxon>
        <taxon>Aspergillus subgen. Aspergillus</taxon>
    </lineage>
</organism>
<dbReference type="SUPFAM" id="SSF56112">
    <property type="entry name" value="Protein kinase-like (PK-like)"/>
    <property type="match status" value="1"/>
</dbReference>
<gene>
    <name evidence="2" type="ORF">ASPGLDRAFT_70162</name>
</gene>
<dbReference type="Gene3D" id="1.10.510.10">
    <property type="entry name" value="Transferase(Phosphotransferase) domain 1"/>
    <property type="match status" value="1"/>
</dbReference>
<evidence type="ECO:0000259" key="1">
    <source>
        <dbReference type="PROSITE" id="PS50011"/>
    </source>
</evidence>
<feature type="domain" description="Protein kinase" evidence="1">
    <location>
        <begin position="1"/>
        <end position="194"/>
    </location>
</feature>
<proteinExistence type="predicted"/>
<dbReference type="PANTHER" id="PTHR44167">
    <property type="entry name" value="OVARIAN-SPECIFIC SERINE/THREONINE-PROTEIN KINASE LOK-RELATED"/>
    <property type="match status" value="1"/>
</dbReference>
<name>A0A1L9V6C4_ASPGL</name>
<dbReference type="RefSeq" id="XP_022396154.1">
    <property type="nucleotide sequence ID" value="XM_022549454.1"/>
</dbReference>
<dbReference type="EMBL" id="KV878918">
    <property type="protein sequence ID" value="OJJ79456.1"/>
    <property type="molecule type" value="Genomic_DNA"/>
</dbReference>
<dbReference type="GO" id="GO:0004674">
    <property type="term" value="F:protein serine/threonine kinase activity"/>
    <property type="evidence" value="ECO:0007669"/>
    <property type="project" value="TreeGrafter"/>
</dbReference>
<dbReference type="OrthoDB" id="4062651at2759"/>
<dbReference type="GO" id="GO:0005524">
    <property type="term" value="F:ATP binding"/>
    <property type="evidence" value="ECO:0007669"/>
    <property type="project" value="InterPro"/>
</dbReference>
<dbReference type="STRING" id="1160497.A0A1L9V6C4"/>
<dbReference type="VEuPathDB" id="FungiDB:ASPGLDRAFT_70162"/>
<dbReference type="AlphaFoldDB" id="A0A1L9V6C4"/>
<sequence length="197" mass="22812">MKDDFLSLVRKDISMGARKQVLKNVLLDIKPDNIIVDCHRNGQQTTVEQARIIDLDNVSYLPKPWCLKGMAVGNENWRSPEAHFRARLNKPTDTFSFSAVCIYAMLGRVIFGPDGDMQHIQSLGISPFLIRLQRQILCTLWEDRLVENILYRSFYEWPDAVGLNPFFKDLVRQLISPDPKRRVTAREALEHPWFADV</sequence>
<dbReference type="Proteomes" id="UP000184300">
    <property type="component" value="Unassembled WGS sequence"/>
</dbReference>
<accession>A0A1L9V6C4</accession>
<keyword evidence="3" id="KW-1185">Reference proteome</keyword>
<evidence type="ECO:0000313" key="3">
    <source>
        <dbReference type="Proteomes" id="UP000184300"/>
    </source>
</evidence>
<protein>
    <recommendedName>
        <fullName evidence="1">Protein kinase domain-containing protein</fullName>
    </recommendedName>
</protein>
<dbReference type="GeneID" id="34465714"/>
<dbReference type="InterPro" id="IPR000719">
    <property type="entry name" value="Prot_kinase_dom"/>
</dbReference>